<dbReference type="GO" id="GO:0016491">
    <property type="term" value="F:oxidoreductase activity"/>
    <property type="evidence" value="ECO:0007669"/>
    <property type="project" value="UniProtKB-KW"/>
</dbReference>
<evidence type="ECO:0000256" key="1">
    <source>
        <dbReference type="ARBA" id="ARBA00006252"/>
    </source>
</evidence>
<dbReference type="SUPFAM" id="SSF52218">
    <property type="entry name" value="Flavoproteins"/>
    <property type="match status" value="1"/>
</dbReference>
<feature type="domain" description="Flavodoxin-like fold" evidence="3">
    <location>
        <begin position="1"/>
        <end position="172"/>
    </location>
</feature>
<evidence type="ECO:0000313" key="4">
    <source>
        <dbReference type="EMBL" id="WPC72414.1"/>
    </source>
</evidence>
<keyword evidence="5" id="KW-1185">Reference proteome</keyword>
<dbReference type="Gene3D" id="3.40.50.360">
    <property type="match status" value="1"/>
</dbReference>
<dbReference type="RefSeq" id="WP_261896003.1">
    <property type="nucleotide sequence ID" value="NZ_AP024895.1"/>
</dbReference>
<evidence type="ECO:0000256" key="2">
    <source>
        <dbReference type="ARBA" id="ARBA00023002"/>
    </source>
</evidence>
<dbReference type="Proteomes" id="UP001304071">
    <property type="component" value="Chromosome 1"/>
</dbReference>
<dbReference type="InterPro" id="IPR051545">
    <property type="entry name" value="NAD(P)H_dehydrogenase_qn"/>
</dbReference>
<organism evidence="4 5">
    <name type="scientific">Vibrio porteresiae DSM 19223</name>
    <dbReference type="NCBI Taxonomy" id="1123496"/>
    <lineage>
        <taxon>Bacteria</taxon>
        <taxon>Pseudomonadati</taxon>
        <taxon>Pseudomonadota</taxon>
        <taxon>Gammaproteobacteria</taxon>
        <taxon>Vibrionales</taxon>
        <taxon>Vibrionaceae</taxon>
        <taxon>Vibrio</taxon>
    </lineage>
</organism>
<sequence>MKHLIIFAHPSEQSLNASIKDHLVSSLSGEHEVEIRDLNQMQFNPVLSQEDIAGQRRGEVANDVKVEQKWVRWADCITFVYPIWWVGMPAILKGYIDRVFSYGFAYRYVEGQQQGLLTNKQVVIINTLGKSHQEYQTLGFDKAIALSVDSGIFSYCGLTVNAHLYLDRAERATGERVVGWKAEIETLYAKQ</sequence>
<dbReference type="EMBL" id="CP138203">
    <property type="protein sequence ID" value="WPC72414.1"/>
    <property type="molecule type" value="Genomic_DNA"/>
</dbReference>
<dbReference type="Pfam" id="PF02525">
    <property type="entry name" value="Flavodoxin_2"/>
    <property type="match status" value="1"/>
</dbReference>
<proteinExistence type="inferred from homology"/>
<name>A0ABZ0Q7K6_9VIBR</name>
<evidence type="ECO:0000313" key="5">
    <source>
        <dbReference type="Proteomes" id="UP001304071"/>
    </source>
</evidence>
<comment type="similarity">
    <text evidence="1">Belongs to the NAD(P)H dehydrogenase (quinone) family.</text>
</comment>
<evidence type="ECO:0000259" key="3">
    <source>
        <dbReference type="Pfam" id="PF02525"/>
    </source>
</evidence>
<dbReference type="InterPro" id="IPR029039">
    <property type="entry name" value="Flavoprotein-like_sf"/>
</dbReference>
<dbReference type="PANTHER" id="PTHR10204">
    <property type="entry name" value="NAD P H OXIDOREDUCTASE-RELATED"/>
    <property type="match status" value="1"/>
</dbReference>
<reference evidence="4 5" key="1">
    <citation type="submission" date="2023-11" db="EMBL/GenBank/DDBJ databases">
        <title>Plant-associative lifestyle of Vibrio porteresiae and its evolutionary dynamics.</title>
        <authorList>
            <person name="Rameshkumar N."/>
            <person name="Kirti K."/>
        </authorList>
    </citation>
    <scope>NUCLEOTIDE SEQUENCE [LARGE SCALE GENOMIC DNA]</scope>
    <source>
        <strain evidence="4 5">MSSRF30</strain>
    </source>
</reference>
<accession>A0ABZ0Q7K6</accession>
<gene>
    <name evidence="4" type="ORF">R8Z52_09710</name>
</gene>
<dbReference type="EC" id="1.-.-.-" evidence="4"/>
<dbReference type="InterPro" id="IPR003680">
    <property type="entry name" value="Flavodoxin_fold"/>
</dbReference>
<keyword evidence="2 4" id="KW-0560">Oxidoreductase</keyword>
<dbReference type="PANTHER" id="PTHR10204:SF34">
    <property type="entry name" value="NAD(P)H DEHYDROGENASE [QUINONE] 1 ISOFORM 1"/>
    <property type="match status" value="1"/>
</dbReference>
<protein>
    <submittedName>
        <fullName evidence="4">NAD(P)H-dependent oxidoreductase</fullName>
        <ecNumber evidence="4">1.-.-.-</ecNumber>
    </submittedName>
</protein>